<dbReference type="AlphaFoldDB" id="A0A8H5GSR5"/>
<feature type="domain" description="Heterokaryon incompatibility" evidence="2">
    <location>
        <begin position="130"/>
        <end position="220"/>
    </location>
</feature>
<accession>A0A8H5GSR5</accession>
<dbReference type="PANTHER" id="PTHR10622">
    <property type="entry name" value="HET DOMAIN-CONTAINING PROTEIN"/>
    <property type="match status" value="1"/>
</dbReference>
<evidence type="ECO:0000313" key="4">
    <source>
        <dbReference type="Proteomes" id="UP000559256"/>
    </source>
</evidence>
<gene>
    <name evidence="3" type="ORF">D9758_006934</name>
</gene>
<feature type="compositionally biased region" description="Low complexity" evidence="1">
    <location>
        <begin position="9"/>
        <end position="23"/>
    </location>
</feature>
<dbReference type="Proteomes" id="UP000559256">
    <property type="component" value="Unassembled WGS sequence"/>
</dbReference>
<dbReference type="OrthoDB" id="5303367at2759"/>
<dbReference type="Pfam" id="PF06985">
    <property type="entry name" value="HET"/>
    <property type="match status" value="1"/>
</dbReference>
<comment type="caution">
    <text evidence="3">The sequence shown here is derived from an EMBL/GenBank/DDBJ whole genome shotgun (WGS) entry which is preliminary data.</text>
</comment>
<keyword evidence="4" id="KW-1185">Reference proteome</keyword>
<dbReference type="PANTHER" id="PTHR10622:SF10">
    <property type="entry name" value="HET DOMAIN-CONTAINING PROTEIN"/>
    <property type="match status" value="1"/>
</dbReference>
<proteinExistence type="predicted"/>
<organism evidence="3 4">
    <name type="scientific">Tetrapyrgos nigripes</name>
    <dbReference type="NCBI Taxonomy" id="182062"/>
    <lineage>
        <taxon>Eukaryota</taxon>
        <taxon>Fungi</taxon>
        <taxon>Dikarya</taxon>
        <taxon>Basidiomycota</taxon>
        <taxon>Agaricomycotina</taxon>
        <taxon>Agaricomycetes</taxon>
        <taxon>Agaricomycetidae</taxon>
        <taxon>Agaricales</taxon>
        <taxon>Marasmiineae</taxon>
        <taxon>Marasmiaceae</taxon>
        <taxon>Tetrapyrgos</taxon>
    </lineage>
</organism>
<reference evidence="3 4" key="1">
    <citation type="journal article" date="2020" name="ISME J.">
        <title>Uncovering the hidden diversity of litter-decomposition mechanisms in mushroom-forming fungi.</title>
        <authorList>
            <person name="Floudas D."/>
            <person name="Bentzer J."/>
            <person name="Ahren D."/>
            <person name="Johansson T."/>
            <person name="Persson P."/>
            <person name="Tunlid A."/>
        </authorList>
    </citation>
    <scope>NUCLEOTIDE SEQUENCE [LARGE SCALE GENOMIC DNA]</scope>
    <source>
        <strain evidence="3 4">CBS 291.85</strain>
    </source>
</reference>
<protein>
    <recommendedName>
        <fullName evidence="2">Heterokaryon incompatibility domain-containing protein</fullName>
    </recommendedName>
</protein>
<sequence>MKILSYPNSCSLSDRSLSSASGSKHPKFLQRLWRLDFTKSAHAFPATDSIFPFPLLSNTELRHTIISRQRCAAYRSYRLVLERNGTIKAFVKSAARNRLLSPIDTCPRRLIDTDTLELVEFDKHATVPAYAILSHRWILEREVVYEEFIRPQAETKSKSGYQKIEAACLQARKDGIRYLWVDTCCIMQGNPVDVAVNITSMFAFYQNAEVCYAYLVDITGCDHKEMFARPRAWWKQYEEPTEWFSRGWTLQELVAPKTVIFYNKFWECIGDKYQLRRDIRRVTTIPAAVLSGEQSIRDVDVITRMSWSYMRVTTKRQDQAFCLQGLLGVTVEPNYEESYYISINRLGEALLEAHPELEQLGLTRDLFQAGRGVVADDQFFGTLLQKRWAESRRRILKGRPPLEVTFYRLPIDDMTEGVIYDSDLQEESGARDILPFSEDLQRSCRRAF</sequence>
<dbReference type="EMBL" id="JAACJM010000011">
    <property type="protein sequence ID" value="KAF5370322.1"/>
    <property type="molecule type" value="Genomic_DNA"/>
</dbReference>
<evidence type="ECO:0000256" key="1">
    <source>
        <dbReference type="SAM" id="MobiDB-lite"/>
    </source>
</evidence>
<feature type="region of interest" description="Disordered" evidence="1">
    <location>
        <begin position="1"/>
        <end position="23"/>
    </location>
</feature>
<name>A0A8H5GSR5_9AGAR</name>
<evidence type="ECO:0000259" key="2">
    <source>
        <dbReference type="Pfam" id="PF06985"/>
    </source>
</evidence>
<dbReference type="InterPro" id="IPR010730">
    <property type="entry name" value="HET"/>
</dbReference>
<evidence type="ECO:0000313" key="3">
    <source>
        <dbReference type="EMBL" id="KAF5370322.1"/>
    </source>
</evidence>